<keyword evidence="1" id="KW-0479">Metal-binding</keyword>
<feature type="transmembrane region" description="Helical" evidence="5">
    <location>
        <begin position="742"/>
        <end position="761"/>
    </location>
</feature>
<feature type="transmembrane region" description="Helical" evidence="5">
    <location>
        <begin position="530"/>
        <end position="548"/>
    </location>
</feature>
<evidence type="ECO:0000313" key="8">
    <source>
        <dbReference type="Proteomes" id="UP000636709"/>
    </source>
</evidence>
<dbReference type="Pfam" id="PF12906">
    <property type="entry name" value="RINGv"/>
    <property type="match status" value="1"/>
</dbReference>
<dbReference type="InterPro" id="IPR013083">
    <property type="entry name" value="Znf_RING/FYVE/PHD"/>
</dbReference>
<evidence type="ECO:0000256" key="3">
    <source>
        <dbReference type="ARBA" id="ARBA00022833"/>
    </source>
</evidence>
<gene>
    <name evidence="7" type="ORF">HU200_028305</name>
</gene>
<proteinExistence type="predicted"/>
<feature type="transmembrane region" description="Helical" evidence="5">
    <location>
        <begin position="844"/>
        <end position="867"/>
    </location>
</feature>
<keyword evidence="5" id="KW-0812">Transmembrane</keyword>
<dbReference type="AlphaFoldDB" id="A0A835BRF1"/>
<feature type="transmembrane region" description="Helical" evidence="5">
    <location>
        <begin position="409"/>
        <end position="433"/>
    </location>
</feature>
<feature type="transmembrane region" description="Helical" evidence="5">
    <location>
        <begin position="662"/>
        <end position="683"/>
    </location>
</feature>
<dbReference type="Proteomes" id="UP000636709">
    <property type="component" value="Unassembled WGS sequence"/>
</dbReference>
<reference evidence="7" key="1">
    <citation type="submission" date="2020-07" db="EMBL/GenBank/DDBJ databases">
        <title>Genome sequence and genetic diversity analysis of an under-domesticated orphan crop, white fonio (Digitaria exilis).</title>
        <authorList>
            <person name="Bennetzen J.L."/>
            <person name="Chen S."/>
            <person name="Ma X."/>
            <person name="Wang X."/>
            <person name="Yssel A.E.J."/>
            <person name="Chaluvadi S.R."/>
            <person name="Johnson M."/>
            <person name="Gangashetty P."/>
            <person name="Hamidou F."/>
            <person name="Sanogo M.D."/>
            <person name="Zwaenepoel A."/>
            <person name="Wallace J."/>
            <person name="Van De Peer Y."/>
            <person name="Van Deynze A."/>
        </authorList>
    </citation>
    <scope>NUCLEOTIDE SEQUENCE</scope>
    <source>
        <tissue evidence="7">Leaves</tissue>
    </source>
</reference>
<dbReference type="InterPro" id="IPR056521">
    <property type="entry name" value="MARCHF6-like_C"/>
</dbReference>
<feature type="transmembrane region" description="Helical" evidence="5">
    <location>
        <begin position="801"/>
        <end position="824"/>
    </location>
</feature>
<name>A0A835BRF1_9POAL</name>
<dbReference type="InterPro" id="IPR011016">
    <property type="entry name" value="Znf_RING-CH"/>
</dbReference>
<feature type="transmembrane region" description="Helical" evidence="5">
    <location>
        <begin position="364"/>
        <end position="389"/>
    </location>
</feature>
<evidence type="ECO:0000313" key="7">
    <source>
        <dbReference type="EMBL" id="KAF8712554.1"/>
    </source>
</evidence>
<feature type="transmembrane region" description="Helical" evidence="5">
    <location>
        <begin position="324"/>
        <end position="344"/>
    </location>
</feature>
<feature type="transmembrane region" description="Helical" evidence="5">
    <location>
        <begin position="292"/>
        <end position="312"/>
    </location>
</feature>
<dbReference type="Gene3D" id="3.30.40.10">
    <property type="entry name" value="Zinc/RING finger domain, C3HC4 (zinc finger)"/>
    <property type="match status" value="1"/>
</dbReference>
<dbReference type="Pfam" id="PF23113">
    <property type="entry name" value="MARCHF6_C"/>
    <property type="match status" value="1"/>
</dbReference>
<dbReference type="GO" id="GO:0036503">
    <property type="term" value="P:ERAD pathway"/>
    <property type="evidence" value="ECO:0007669"/>
    <property type="project" value="TreeGrafter"/>
</dbReference>
<feature type="region of interest" description="Disordered" evidence="4">
    <location>
        <begin position="1"/>
        <end position="22"/>
    </location>
</feature>
<dbReference type="PROSITE" id="PS51292">
    <property type="entry name" value="ZF_RING_CH"/>
    <property type="match status" value="1"/>
</dbReference>
<keyword evidence="5" id="KW-0472">Membrane</keyword>
<dbReference type="OrthoDB" id="1108038at2759"/>
<dbReference type="GO" id="GO:0005789">
    <property type="term" value="C:endoplasmic reticulum membrane"/>
    <property type="evidence" value="ECO:0007669"/>
    <property type="project" value="TreeGrafter"/>
</dbReference>
<evidence type="ECO:0000256" key="4">
    <source>
        <dbReference type="SAM" id="MobiDB-lite"/>
    </source>
</evidence>
<keyword evidence="2" id="KW-0863">Zinc-finger</keyword>
<accession>A0A835BRF1</accession>
<dbReference type="GO" id="GO:0008270">
    <property type="term" value="F:zinc ion binding"/>
    <property type="evidence" value="ECO:0007669"/>
    <property type="project" value="UniProtKB-KW"/>
</dbReference>
<evidence type="ECO:0000259" key="6">
    <source>
        <dbReference type="PROSITE" id="PS51292"/>
    </source>
</evidence>
<dbReference type="EMBL" id="JACEFO010001742">
    <property type="protein sequence ID" value="KAF8712554.1"/>
    <property type="molecule type" value="Genomic_DNA"/>
</dbReference>
<evidence type="ECO:0000256" key="2">
    <source>
        <dbReference type="ARBA" id="ARBA00022771"/>
    </source>
</evidence>
<protein>
    <recommendedName>
        <fullName evidence="6">RING-CH-type domain-containing protein</fullName>
    </recommendedName>
</protein>
<keyword evidence="8" id="KW-1185">Reference proteome</keyword>
<keyword evidence="3" id="KW-0862">Zinc</keyword>
<keyword evidence="5" id="KW-1133">Transmembrane helix</keyword>
<feature type="domain" description="RING-CH-type" evidence="6">
    <location>
        <begin position="20"/>
        <end position="88"/>
    </location>
</feature>
<organism evidence="7 8">
    <name type="scientific">Digitaria exilis</name>
    <dbReference type="NCBI Taxonomy" id="1010633"/>
    <lineage>
        <taxon>Eukaryota</taxon>
        <taxon>Viridiplantae</taxon>
        <taxon>Streptophyta</taxon>
        <taxon>Embryophyta</taxon>
        <taxon>Tracheophyta</taxon>
        <taxon>Spermatophyta</taxon>
        <taxon>Magnoliopsida</taxon>
        <taxon>Liliopsida</taxon>
        <taxon>Poales</taxon>
        <taxon>Poaceae</taxon>
        <taxon>PACMAD clade</taxon>
        <taxon>Panicoideae</taxon>
        <taxon>Panicodae</taxon>
        <taxon>Paniceae</taxon>
        <taxon>Anthephorinae</taxon>
        <taxon>Digitaria</taxon>
    </lineage>
</organism>
<feature type="transmembrane region" description="Helical" evidence="5">
    <location>
        <begin position="615"/>
        <end position="636"/>
    </location>
</feature>
<dbReference type="SUPFAM" id="SSF57850">
    <property type="entry name" value="RING/U-box"/>
    <property type="match status" value="1"/>
</dbReference>
<evidence type="ECO:0000256" key="5">
    <source>
        <dbReference type="SAM" id="Phobius"/>
    </source>
</evidence>
<dbReference type="SMART" id="SM00744">
    <property type="entry name" value="RINGv"/>
    <property type="match status" value="1"/>
</dbReference>
<dbReference type="PANTHER" id="PTHR13145">
    <property type="entry name" value="SSM4 PROTEIN"/>
    <property type="match status" value="1"/>
</dbReference>
<sequence length="891" mass="99603">MADAAAIAPRPPGEEEDVEEEEEEEEACRICHLPAEAGRPLRHPCACRGSIRFVHDDCLLRWLATRRSGLASSPIQFEQVCKRAISMVPVYATNAPTRLPLPESMLGLANKLMAWLLLLLSLLFVICVWEFLMPLTTLWIWRLALSRTLAQVRQLLSIRAAAAFSTPYALRFMPTPDTVLACVSIRRAFLREFPNIRQLNAPARIVADALAPVALWVARVEAHLQRRFGGLDTLQVLALHTVEASLMVVICDVAFAFLLGFIPFSLGRIVLCCTSCFSFGTVDVARSYTSTASVLLVGYGFILMAGLLLTGLHTFQQYSRGERLTITIYFGVFTDLVRWLLSPLRMLPSIHGMLDRTCSFLQHFFWTIISLANVSLNLAATLVMCPLFLGCSLDICTSKLFGARIPQKLQLPFAPSFISTALHWLAGCIYLKLQFSLSRLLRQVLRIGVSSPFLHINLGQIKIGEPFYKLYFKILPGLFLSVMCVALAILVPVEIAFYLAPTVFPLDIIYFDPPIQGTILWQATRSYAELLSGVLLLKFLFCNALRYLEPGVLLQKVLRYWFATTGGALGLSDLLTAQPDGTGEFEVGNSTTPIIDQHDRTAEAKEKRRSVAVRMVLLLVLAWLTVVIFNVTLLVAPVSVGRALLFGISQLPVAGALKSNDLFAFSIGVCIFSTVIAASRDVFAYMISARTHLLASIVCNWGATALKSFPLLFLWAVIIPFLIGLLVDCLLILPFVVPFDEVLVLDFFCTWFLGLQLLKFWTKLVRWTRIAPFLAYFIDERWDEKLTRAREDGFSGLRAMWVLRVILMPIIVKLLSALCVPYVLAKGIARFGYSAPVNSTVLRFAWLGSLAMCVLCYLAKVLCRLVVRLHDSIRDERYLIGQRLQNYTDSM</sequence>
<feature type="transmembrane region" description="Helical" evidence="5">
    <location>
        <begin position="112"/>
        <end position="132"/>
    </location>
</feature>
<evidence type="ECO:0000256" key="1">
    <source>
        <dbReference type="ARBA" id="ARBA00022723"/>
    </source>
</evidence>
<dbReference type="PANTHER" id="PTHR13145:SF2">
    <property type="entry name" value="RING-CH-TYPE DOMAIN-CONTAINING PROTEIN"/>
    <property type="match status" value="1"/>
</dbReference>
<feature type="transmembrane region" description="Helical" evidence="5">
    <location>
        <begin position="478"/>
        <end position="500"/>
    </location>
</feature>
<comment type="caution">
    <text evidence="7">The sequence shown here is derived from an EMBL/GenBank/DDBJ whole genome shotgun (WGS) entry which is preliminary data.</text>
</comment>
<feature type="transmembrane region" description="Helical" evidence="5">
    <location>
        <begin position="712"/>
        <end position="736"/>
    </location>
</feature>